<evidence type="ECO:0000313" key="2">
    <source>
        <dbReference type="Proteomes" id="UP001190465"/>
    </source>
</evidence>
<protein>
    <submittedName>
        <fullName evidence="1">DUF2742 domain-containing protein</fullName>
    </submittedName>
</protein>
<dbReference type="Proteomes" id="UP001190465">
    <property type="component" value="Chromosome"/>
</dbReference>
<dbReference type="EMBL" id="OY726397">
    <property type="protein sequence ID" value="CAJ1495117.1"/>
    <property type="molecule type" value="Genomic_DNA"/>
</dbReference>
<gene>
    <name evidence="1" type="ORF">MU0053_000275</name>
</gene>
<reference evidence="1 2" key="1">
    <citation type="submission" date="2023-08" db="EMBL/GenBank/DDBJ databases">
        <authorList>
            <person name="Folkvardsen B D."/>
            <person name="Norman A."/>
        </authorList>
    </citation>
    <scope>NUCLEOTIDE SEQUENCE [LARGE SCALE GENOMIC DNA]</scope>
    <source>
        <strain evidence="1 2">Mu0053</strain>
    </source>
</reference>
<evidence type="ECO:0000313" key="1">
    <source>
        <dbReference type="EMBL" id="CAJ1495117.1"/>
    </source>
</evidence>
<keyword evidence="2" id="KW-1185">Reference proteome</keyword>
<dbReference type="RefSeq" id="WP_308480644.1">
    <property type="nucleotide sequence ID" value="NZ_OY726397.1"/>
</dbReference>
<name>A0ABM9L9E7_9MYCO</name>
<sequence length="100" mass="11367">MGNRQINYVTVYEFLRHQLGDKPAVLPGTPAWQLLPDDHPDKWRAVLWAAIWWCLSEDTRQEAMAESSREISSAAPWSALAQRVAQGRSSAYIERRKAAS</sequence>
<accession>A0ABM9L9E7</accession>
<organism evidence="1 2">
    <name type="scientific">[Mycobacterium] burgundiense</name>
    <dbReference type="NCBI Taxonomy" id="3064286"/>
    <lineage>
        <taxon>Bacteria</taxon>
        <taxon>Bacillati</taxon>
        <taxon>Actinomycetota</taxon>
        <taxon>Actinomycetes</taxon>
        <taxon>Mycobacteriales</taxon>
        <taxon>Mycobacteriaceae</taxon>
        <taxon>Mycolicibacterium</taxon>
    </lineage>
</organism>
<proteinExistence type="predicted"/>
<dbReference type="InterPro" id="IPR024384">
    <property type="entry name" value="DUF2742"/>
</dbReference>
<dbReference type="Pfam" id="PF10888">
    <property type="entry name" value="DUF2742"/>
    <property type="match status" value="1"/>
</dbReference>